<dbReference type="GO" id="GO:0004622">
    <property type="term" value="F:phosphatidylcholine lysophospholipase activity"/>
    <property type="evidence" value="ECO:0007669"/>
    <property type="project" value="UniProtKB-EC"/>
</dbReference>
<keyword evidence="7" id="KW-0325">Glycoprotein</keyword>
<evidence type="ECO:0000256" key="3">
    <source>
        <dbReference type="ARBA" id="ARBA00022729"/>
    </source>
</evidence>
<evidence type="ECO:0000256" key="9">
    <source>
        <dbReference type="PROSITE-ProRule" id="PRU00555"/>
    </source>
</evidence>
<evidence type="ECO:0000256" key="10">
    <source>
        <dbReference type="RuleBase" id="RU362103"/>
    </source>
</evidence>
<keyword evidence="13" id="KW-1185">Reference proteome</keyword>
<evidence type="ECO:0000256" key="1">
    <source>
        <dbReference type="ARBA" id="ARBA00008780"/>
    </source>
</evidence>
<comment type="caution">
    <text evidence="12">The sequence shown here is derived from an EMBL/GenBank/DDBJ whole genome shotgun (WGS) entry which is preliminary data.</text>
</comment>
<dbReference type="EC" id="3.1.1.5" evidence="2 10"/>
<dbReference type="InterPro" id="IPR002642">
    <property type="entry name" value="LysoPLipase_cat_dom"/>
</dbReference>
<organism evidence="12 13">
    <name type="scientific">Extremus antarcticus</name>
    <dbReference type="NCBI Taxonomy" id="702011"/>
    <lineage>
        <taxon>Eukaryota</taxon>
        <taxon>Fungi</taxon>
        <taxon>Dikarya</taxon>
        <taxon>Ascomycota</taxon>
        <taxon>Pezizomycotina</taxon>
        <taxon>Dothideomycetes</taxon>
        <taxon>Dothideomycetidae</taxon>
        <taxon>Mycosphaerellales</taxon>
        <taxon>Extremaceae</taxon>
        <taxon>Extremus</taxon>
    </lineage>
</organism>
<keyword evidence="5 9" id="KW-0442">Lipid degradation</keyword>
<dbReference type="PROSITE" id="PS51210">
    <property type="entry name" value="PLA2C"/>
    <property type="match status" value="1"/>
</dbReference>
<evidence type="ECO:0000256" key="7">
    <source>
        <dbReference type="ARBA" id="ARBA00023180"/>
    </source>
</evidence>
<dbReference type="Gene3D" id="3.40.1090.10">
    <property type="entry name" value="Cytosolic phospholipase A2 catalytic domain"/>
    <property type="match status" value="1"/>
</dbReference>
<dbReference type="PANTHER" id="PTHR10728:SF33">
    <property type="entry name" value="LYSOPHOSPHOLIPASE 1-RELATED"/>
    <property type="match status" value="1"/>
</dbReference>
<evidence type="ECO:0000256" key="2">
    <source>
        <dbReference type="ARBA" id="ARBA00013274"/>
    </source>
</evidence>
<keyword evidence="6 9" id="KW-0443">Lipid metabolism</keyword>
<protein>
    <recommendedName>
        <fullName evidence="2 10">Lysophospholipase</fullName>
        <ecNumber evidence="2 10">3.1.1.5</ecNumber>
    </recommendedName>
</protein>
<gene>
    <name evidence="12" type="primary">PLB1</name>
    <name evidence="12" type="ORF">LTR09_008204</name>
</gene>
<accession>A0AAJ0DAZ0</accession>
<dbReference type="GO" id="GO:0005829">
    <property type="term" value="C:cytosol"/>
    <property type="evidence" value="ECO:0007669"/>
    <property type="project" value="TreeGrafter"/>
</dbReference>
<dbReference type="GO" id="GO:0005783">
    <property type="term" value="C:endoplasmic reticulum"/>
    <property type="evidence" value="ECO:0007669"/>
    <property type="project" value="TreeGrafter"/>
</dbReference>
<name>A0AAJ0DAZ0_9PEZI</name>
<dbReference type="GO" id="GO:0004623">
    <property type="term" value="F:phospholipase A2 activity"/>
    <property type="evidence" value="ECO:0007669"/>
    <property type="project" value="TreeGrafter"/>
</dbReference>
<reference evidence="12" key="1">
    <citation type="submission" date="2023-04" db="EMBL/GenBank/DDBJ databases">
        <title>Black Yeasts Isolated from many extreme environments.</title>
        <authorList>
            <person name="Coleine C."/>
            <person name="Stajich J.E."/>
            <person name="Selbmann L."/>
        </authorList>
    </citation>
    <scope>NUCLEOTIDE SEQUENCE</scope>
    <source>
        <strain evidence="12">CCFEE 5312</strain>
    </source>
</reference>
<dbReference type="EMBL" id="JAWDJX010000031">
    <property type="protein sequence ID" value="KAK3050564.1"/>
    <property type="molecule type" value="Genomic_DNA"/>
</dbReference>
<dbReference type="GO" id="GO:0046475">
    <property type="term" value="P:glycerophospholipid catabolic process"/>
    <property type="evidence" value="ECO:0007669"/>
    <property type="project" value="TreeGrafter"/>
</dbReference>
<evidence type="ECO:0000256" key="6">
    <source>
        <dbReference type="ARBA" id="ARBA00023098"/>
    </source>
</evidence>
<dbReference type="FunFam" id="3.40.1090.10:FF:000010">
    <property type="entry name" value="Lysophospholipase"/>
    <property type="match status" value="1"/>
</dbReference>
<evidence type="ECO:0000313" key="12">
    <source>
        <dbReference type="EMBL" id="KAK3050564.1"/>
    </source>
</evidence>
<evidence type="ECO:0000256" key="8">
    <source>
        <dbReference type="ARBA" id="ARBA00049531"/>
    </source>
</evidence>
<evidence type="ECO:0000256" key="5">
    <source>
        <dbReference type="ARBA" id="ARBA00022963"/>
    </source>
</evidence>
<dbReference type="SMART" id="SM00022">
    <property type="entry name" value="PLAc"/>
    <property type="match status" value="1"/>
</dbReference>
<feature type="domain" description="PLA2c" evidence="11">
    <location>
        <begin position="134"/>
        <end position="625"/>
    </location>
</feature>
<evidence type="ECO:0000259" key="11">
    <source>
        <dbReference type="PROSITE" id="PS51210"/>
    </source>
</evidence>
<sequence>MMHASTVSSHRGHEVLRALLGSKQPSQQSRKVNPGVSTPAMIFRHEPICGLTKNHQEFHEPWFRSADNIRPPVIEANILKDSALILPRGNYHFFDMRSLLFAAGLVTVGATYASLDRRALPANAPHGYKPQTNDCPSDAPTIRTAASLSDEETSWLRSRRAATIQPMRDLLGRLNITGLDTDQYINNNRNNVSNLPNIGVAVSGGGYRAMLNGAGVLEAFDSRTPNSTAAGQLGGLLQSTTYLSALSGGSWLVGSLYSNNYTAVSDIISQDTSDDDSGDVWQLGNSIFEGPDTGGVQLLSSVGYYATLVSNTNDKENAGYNVTITDYWGRALSFQLVNATDGGPEYTYSSIADQGWFSDGSVPLPLIVADGRAPGQKIVSGNSTVYEFSPFEMGSYDPTVYGFAPMKYVGTNFSAGETTTDQCVTGFDNVGFVMGTSSSLFNSFLTTINGAQTTGLFSSALVDALQAVLRTIGEDDEDIADYPNPFYGWRNDSNPNAVDIQLTLPVRHVDVIFAVDSSADTNASWPVQGSSAGWPDGASIIATYERSLSTIGNGTAFPAVPDKNTFFNLGLNLRPTFFGCDASNMTGPAPLVVYMPNAPYVYNSNTSTFDLSYNDTERNAIILNG</sequence>
<keyword evidence="4 9" id="KW-0378">Hydrolase</keyword>
<comment type="catalytic activity">
    <reaction evidence="8 10">
        <text>a 1-acyl-sn-glycero-3-phosphocholine + H2O = sn-glycerol 3-phosphocholine + a fatty acid + H(+)</text>
        <dbReference type="Rhea" id="RHEA:15177"/>
        <dbReference type="ChEBI" id="CHEBI:15377"/>
        <dbReference type="ChEBI" id="CHEBI:15378"/>
        <dbReference type="ChEBI" id="CHEBI:16870"/>
        <dbReference type="ChEBI" id="CHEBI:28868"/>
        <dbReference type="ChEBI" id="CHEBI:58168"/>
        <dbReference type="EC" id="3.1.1.5"/>
    </reaction>
</comment>
<dbReference type="AlphaFoldDB" id="A0AAJ0DAZ0"/>
<evidence type="ECO:0000313" key="13">
    <source>
        <dbReference type="Proteomes" id="UP001271007"/>
    </source>
</evidence>
<proteinExistence type="inferred from homology"/>
<dbReference type="Proteomes" id="UP001271007">
    <property type="component" value="Unassembled WGS sequence"/>
</dbReference>
<evidence type="ECO:0000256" key="4">
    <source>
        <dbReference type="ARBA" id="ARBA00022801"/>
    </source>
</evidence>
<keyword evidence="3" id="KW-0732">Signal</keyword>
<dbReference type="SUPFAM" id="SSF52151">
    <property type="entry name" value="FabD/lysophospholipase-like"/>
    <property type="match status" value="1"/>
</dbReference>
<comment type="similarity">
    <text evidence="1 10">Belongs to the lysophospholipase family.</text>
</comment>
<dbReference type="InterPro" id="IPR016035">
    <property type="entry name" value="Acyl_Trfase/lysoPLipase"/>
</dbReference>
<dbReference type="PANTHER" id="PTHR10728">
    <property type="entry name" value="CYTOSOLIC PHOSPHOLIPASE A2"/>
    <property type="match status" value="1"/>
</dbReference>
<dbReference type="Pfam" id="PF01735">
    <property type="entry name" value="PLA2_B"/>
    <property type="match status" value="2"/>
</dbReference>